<dbReference type="Proteomes" id="UP000006100">
    <property type="component" value="Chromosome"/>
</dbReference>
<dbReference type="KEGG" id="nir:NSED_02020"/>
<dbReference type="EMBL" id="CP003843">
    <property type="protein sequence ID" value="AFS82214.1"/>
    <property type="molecule type" value="Genomic_DNA"/>
</dbReference>
<proteinExistence type="predicted"/>
<dbReference type="STRING" id="1229909.NSED_02020"/>
<evidence type="ECO:0000313" key="1">
    <source>
        <dbReference type="EMBL" id="AFS82214.1"/>
    </source>
</evidence>
<protein>
    <submittedName>
        <fullName evidence="1">Uncharacterized protein</fullName>
    </submittedName>
</protein>
<organism evidence="1 2">
    <name type="scientific">Candidatus Nitrosopumilus sediminis</name>
    <dbReference type="NCBI Taxonomy" id="1229909"/>
    <lineage>
        <taxon>Archaea</taxon>
        <taxon>Nitrososphaerota</taxon>
        <taxon>Nitrososphaeria</taxon>
        <taxon>Nitrosopumilales</taxon>
        <taxon>Nitrosopumilaceae</taxon>
        <taxon>Nitrosopumilus</taxon>
    </lineage>
</organism>
<dbReference type="OrthoDB" id="377592at2157"/>
<keyword evidence="2" id="KW-1185">Reference proteome</keyword>
<gene>
    <name evidence="1" type="ORF">NSED_02020</name>
</gene>
<sequence>MKNLLDPNHDYLKTEKNVRKYLKSLPNSQIKLFYEAIEYTSFPVLLAHEYTSRFKKKKSKPKK</sequence>
<dbReference type="PATRIC" id="fig|1229909.8.peg.424"/>
<accession>K0B9P4</accession>
<evidence type="ECO:0000313" key="2">
    <source>
        <dbReference type="Proteomes" id="UP000006100"/>
    </source>
</evidence>
<dbReference type="HOGENOM" id="CLU_2930017_0_0_2"/>
<reference evidence="1 2" key="1">
    <citation type="journal article" date="2012" name="J. Bacteriol.">
        <title>Draft Genome Sequence of an Ammonia-Oxidizing Archaeon, "Candidatus Nitrosopumilus sediminis" AR2, from Svalbard in the Arctic Circle.</title>
        <authorList>
            <person name="Park S.J."/>
            <person name="Kim J.G."/>
            <person name="Jung M.Y."/>
            <person name="Kim S.J."/>
            <person name="Cha I.T."/>
            <person name="Ghai R."/>
            <person name="Martin-Cuadrado A.B."/>
            <person name="Rodriguez-Valera F."/>
            <person name="Rhee S.K."/>
        </authorList>
    </citation>
    <scope>NUCLEOTIDE SEQUENCE [LARGE SCALE GENOMIC DNA]</scope>
    <source>
        <strain evidence="1 2">AR2</strain>
    </source>
</reference>
<dbReference type="AlphaFoldDB" id="K0B9P4"/>
<name>K0B9P4_9ARCH</name>
<dbReference type="RefSeq" id="WP_014964586.1">
    <property type="nucleotide sequence ID" value="NC_018656.1"/>
</dbReference>
<dbReference type="GeneID" id="13697421"/>